<reference evidence="3 4" key="1">
    <citation type="submission" date="2018-11" db="EMBL/GenBank/DDBJ databases">
        <title>YIM 102482-1 draft genome.</title>
        <authorList>
            <person name="Li G."/>
            <person name="Jiang Y."/>
        </authorList>
    </citation>
    <scope>NUCLEOTIDE SEQUENCE [LARGE SCALE GENOMIC DNA]</scope>
    <source>
        <strain evidence="3 4">YIM 102482-1</strain>
    </source>
</reference>
<name>A0A3P3W0H2_9MICO</name>
<keyword evidence="2" id="KW-0472">Membrane</keyword>
<feature type="compositionally biased region" description="Basic and acidic residues" evidence="1">
    <location>
        <begin position="51"/>
        <end position="69"/>
    </location>
</feature>
<evidence type="ECO:0000313" key="3">
    <source>
        <dbReference type="EMBL" id="RRJ86393.1"/>
    </source>
</evidence>
<dbReference type="AlphaFoldDB" id="A0A3P3W0H2"/>
<sequence length="289" mass="30477">MNDQRDPYASEPAATQAYDQHQFTQAQLSRSGAEQHATDELEFTRPLSDLPAERRSYDRGFDRSAEEPTQRLAAPVPEPQREETHREASHRDVATASYASTPAPLPTGYGQEQMQVDRLGLAGESASLVGVLQQTPRGPSGGARAGALIVSLCIAALFGILAWDISRGSEAIIMPGIATVTDNPTATFFGVVGVCALLLFFLGLTVGWSGLGVGVVGLLALIGGGIMVAITAFRDSDSLLSNLSQLGATVGWLSLALLGALLLAVGIGAHFTRRGGFKSAQRIAESFQR</sequence>
<dbReference type="RefSeq" id="WP_124972530.1">
    <property type="nucleotide sequence ID" value="NZ_RQVS01000009.1"/>
</dbReference>
<keyword evidence="2" id="KW-0812">Transmembrane</keyword>
<evidence type="ECO:0000313" key="4">
    <source>
        <dbReference type="Proteomes" id="UP000274391"/>
    </source>
</evidence>
<feature type="transmembrane region" description="Helical" evidence="2">
    <location>
        <begin position="252"/>
        <end position="272"/>
    </location>
</feature>
<keyword evidence="4" id="KW-1185">Reference proteome</keyword>
<feature type="transmembrane region" description="Helical" evidence="2">
    <location>
        <begin position="145"/>
        <end position="165"/>
    </location>
</feature>
<evidence type="ECO:0000256" key="2">
    <source>
        <dbReference type="SAM" id="Phobius"/>
    </source>
</evidence>
<proteinExistence type="predicted"/>
<organism evidence="3 4">
    <name type="scientific">Gulosibacter macacae</name>
    <dbReference type="NCBI Taxonomy" id="2488791"/>
    <lineage>
        <taxon>Bacteria</taxon>
        <taxon>Bacillati</taxon>
        <taxon>Actinomycetota</taxon>
        <taxon>Actinomycetes</taxon>
        <taxon>Micrococcales</taxon>
        <taxon>Microbacteriaceae</taxon>
        <taxon>Gulosibacter</taxon>
    </lineage>
</organism>
<feature type="transmembrane region" description="Helical" evidence="2">
    <location>
        <begin position="185"/>
        <end position="204"/>
    </location>
</feature>
<gene>
    <name evidence="3" type="ORF">EG850_08575</name>
</gene>
<keyword evidence="2" id="KW-1133">Transmembrane helix</keyword>
<evidence type="ECO:0000256" key="1">
    <source>
        <dbReference type="SAM" id="MobiDB-lite"/>
    </source>
</evidence>
<dbReference type="Proteomes" id="UP000274391">
    <property type="component" value="Unassembled WGS sequence"/>
</dbReference>
<feature type="transmembrane region" description="Helical" evidence="2">
    <location>
        <begin position="211"/>
        <end position="232"/>
    </location>
</feature>
<feature type="compositionally biased region" description="Polar residues" evidence="1">
    <location>
        <begin position="17"/>
        <end position="32"/>
    </location>
</feature>
<protein>
    <submittedName>
        <fullName evidence="3">Uncharacterized protein</fullName>
    </submittedName>
</protein>
<comment type="caution">
    <text evidence="3">The sequence shown here is derived from an EMBL/GenBank/DDBJ whole genome shotgun (WGS) entry which is preliminary data.</text>
</comment>
<feature type="compositionally biased region" description="Basic and acidic residues" evidence="1">
    <location>
        <begin position="79"/>
        <end position="93"/>
    </location>
</feature>
<feature type="region of interest" description="Disordered" evidence="1">
    <location>
        <begin position="1"/>
        <end position="110"/>
    </location>
</feature>
<dbReference type="EMBL" id="RQVS01000009">
    <property type="protein sequence ID" value="RRJ86393.1"/>
    <property type="molecule type" value="Genomic_DNA"/>
</dbReference>
<accession>A0A3P3W0H2</accession>